<accession>A0AAV4VD59</accession>
<dbReference type="Proteomes" id="UP001054945">
    <property type="component" value="Unassembled WGS sequence"/>
</dbReference>
<feature type="region of interest" description="Disordered" evidence="1">
    <location>
        <begin position="101"/>
        <end position="133"/>
    </location>
</feature>
<evidence type="ECO:0000313" key="2">
    <source>
        <dbReference type="EMBL" id="GIY68067.1"/>
    </source>
</evidence>
<evidence type="ECO:0000313" key="3">
    <source>
        <dbReference type="Proteomes" id="UP001054945"/>
    </source>
</evidence>
<gene>
    <name evidence="2" type="ORF">CEXT_339101</name>
</gene>
<protein>
    <submittedName>
        <fullName evidence="2">Uncharacterized protein</fullName>
    </submittedName>
</protein>
<name>A0AAV4VD59_CAEEX</name>
<dbReference type="AlphaFoldDB" id="A0AAV4VD59"/>
<proteinExistence type="predicted"/>
<organism evidence="2 3">
    <name type="scientific">Caerostris extrusa</name>
    <name type="common">Bark spider</name>
    <name type="synonym">Caerostris bankana</name>
    <dbReference type="NCBI Taxonomy" id="172846"/>
    <lineage>
        <taxon>Eukaryota</taxon>
        <taxon>Metazoa</taxon>
        <taxon>Ecdysozoa</taxon>
        <taxon>Arthropoda</taxon>
        <taxon>Chelicerata</taxon>
        <taxon>Arachnida</taxon>
        <taxon>Araneae</taxon>
        <taxon>Araneomorphae</taxon>
        <taxon>Entelegynae</taxon>
        <taxon>Araneoidea</taxon>
        <taxon>Araneidae</taxon>
        <taxon>Caerostris</taxon>
    </lineage>
</organism>
<reference evidence="2 3" key="1">
    <citation type="submission" date="2021-06" db="EMBL/GenBank/DDBJ databases">
        <title>Caerostris extrusa draft genome.</title>
        <authorList>
            <person name="Kono N."/>
            <person name="Arakawa K."/>
        </authorList>
    </citation>
    <scope>NUCLEOTIDE SEQUENCE [LARGE SCALE GENOMIC DNA]</scope>
</reference>
<keyword evidence="3" id="KW-1185">Reference proteome</keyword>
<sequence length="156" mass="17242">MAARGGIRLFVKEASCGGRCSVVRTTFDSNGDIKELSGLFTAATGILFFYGRFHGGGVNETCCLPQEVGLCHEPSHRCQDPTEKNARHSIGFILRNNDLKEPRPSLRVSPDMPPGLHPPRNFATPPGNGNSLSLQTSIRRYHKNFMVRTKEEEEIS</sequence>
<evidence type="ECO:0000256" key="1">
    <source>
        <dbReference type="SAM" id="MobiDB-lite"/>
    </source>
</evidence>
<comment type="caution">
    <text evidence="2">The sequence shown here is derived from an EMBL/GenBank/DDBJ whole genome shotgun (WGS) entry which is preliminary data.</text>
</comment>
<dbReference type="EMBL" id="BPLR01014320">
    <property type="protein sequence ID" value="GIY68067.1"/>
    <property type="molecule type" value="Genomic_DNA"/>
</dbReference>